<dbReference type="EMBL" id="HACA01031882">
    <property type="protein sequence ID" value="CDW49243.1"/>
    <property type="molecule type" value="Transcribed_RNA"/>
</dbReference>
<feature type="non-terminal residue" evidence="1">
    <location>
        <position position="1"/>
    </location>
</feature>
<organism evidence="1">
    <name type="scientific">Lepeophtheirus salmonis</name>
    <name type="common">Salmon louse</name>
    <name type="synonym">Caligus salmonis</name>
    <dbReference type="NCBI Taxonomy" id="72036"/>
    <lineage>
        <taxon>Eukaryota</taxon>
        <taxon>Metazoa</taxon>
        <taxon>Ecdysozoa</taxon>
        <taxon>Arthropoda</taxon>
        <taxon>Crustacea</taxon>
        <taxon>Multicrustacea</taxon>
        <taxon>Hexanauplia</taxon>
        <taxon>Copepoda</taxon>
        <taxon>Siphonostomatoida</taxon>
        <taxon>Caligidae</taxon>
        <taxon>Lepeophtheirus</taxon>
    </lineage>
</organism>
<proteinExistence type="predicted"/>
<dbReference type="AlphaFoldDB" id="A0A0K2VFF5"/>
<reference evidence="1" key="1">
    <citation type="submission" date="2014-05" db="EMBL/GenBank/DDBJ databases">
        <authorList>
            <person name="Chronopoulou M."/>
        </authorList>
    </citation>
    <scope>NUCLEOTIDE SEQUENCE</scope>
    <source>
        <tissue evidence="1">Whole organism</tissue>
    </source>
</reference>
<protein>
    <submittedName>
        <fullName evidence="1">Uncharacterized protein</fullName>
    </submittedName>
</protein>
<name>A0A0K2VFF5_LEPSM</name>
<accession>A0A0K2VFF5</accession>
<evidence type="ECO:0000313" key="1">
    <source>
        <dbReference type="EMBL" id="CDW49243.1"/>
    </source>
</evidence>
<sequence>KIFTLSSFNRTHVGELELKTYLQICSSNLVTLLTPRHLKRVAAPVSVESSETHLWSQ</sequence>